<keyword evidence="2" id="KW-1003">Cell membrane</keyword>
<feature type="transmembrane region" description="Helical" evidence="7">
    <location>
        <begin position="18"/>
        <end position="42"/>
    </location>
</feature>
<dbReference type="GO" id="GO:0017038">
    <property type="term" value="P:protein import"/>
    <property type="evidence" value="ECO:0007669"/>
    <property type="project" value="TreeGrafter"/>
</dbReference>
<dbReference type="InterPro" id="IPR002898">
    <property type="entry name" value="MotA_ExbB_proton_chnl"/>
</dbReference>
<dbReference type="AlphaFoldDB" id="A0A8J3CR53"/>
<dbReference type="GO" id="GO:0005886">
    <property type="term" value="C:plasma membrane"/>
    <property type="evidence" value="ECO:0007669"/>
    <property type="project" value="UniProtKB-SubCell"/>
</dbReference>
<reference evidence="9" key="1">
    <citation type="journal article" date="2014" name="Int. J. Syst. Evol. Microbiol.">
        <title>Complete genome sequence of Corynebacterium casei LMG S-19264T (=DSM 44701T), isolated from a smear-ripened cheese.</title>
        <authorList>
            <consortium name="US DOE Joint Genome Institute (JGI-PGF)"/>
            <person name="Walter F."/>
            <person name="Albersmeier A."/>
            <person name="Kalinowski J."/>
            <person name="Ruckert C."/>
        </authorList>
    </citation>
    <scope>NUCLEOTIDE SEQUENCE</scope>
    <source>
        <strain evidence="9">KCTC 32513</strain>
    </source>
</reference>
<gene>
    <name evidence="9" type="ORF">GCM10009069_15460</name>
</gene>
<keyword evidence="6" id="KW-0813">Transport</keyword>
<evidence type="ECO:0000256" key="3">
    <source>
        <dbReference type="ARBA" id="ARBA00022692"/>
    </source>
</evidence>
<keyword evidence="4 7" id="KW-1133">Transmembrane helix</keyword>
<feature type="transmembrane region" description="Helical" evidence="7">
    <location>
        <begin position="128"/>
        <end position="149"/>
    </location>
</feature>
<keyword evidence="9" id="KW-0282">Flagellum</keyword>
<evidence type="ECO:0000313" key="9">
    <source>
        <dbReference type="EMBL" id="GHA93315.1"/>
    </source>
</evidence>
<organism evidence="9 10">
    <name type="scientific">Algimonas arctica</name>
    <dbReference type="NCBI Taxonomy" id="1479486"/>
    <lineage>
        <taxon>Bacteria</taxon>
        <taxon>Pseudomonadati</taxon>
        <taxon>Pseudomonadota</taxon>
        <taxon>Alphaproteobacteria</taxon>
        <taxon>Maricaulales</taxon>
        <taxon>Robiginitomaculaceae</taxon>
        <taxon>Algimonas</taxon>
    </lineage>
</organism>
<reference evidence="9" key="2">
    <citation type="submission" date="2020-09" db="EMBL/GenBank/DDBJ databases">
        <authorList>
            <person name="Sun Q."/>
            <person name="Kim S."/>
        </authorList>
    </citation>
    <scope>NUCLEOTIDE SEQUENCE</scope>
    <source>
        <strain evidence="9">KCTC 32513</strain>
    </source>
</reference>
<evidence type="ECO:0000259" key="8">
    <source>
        <dbReference type="Pfam" id="PF01618"/>
    </source>
</evidence>
<comment type="similarity">
    <text evidence="6">Belongs to the exbB/tolQ family.</text>
</comment>
<dbReference type="PANTHER" id="PTHR30625">
    <property type="entry name" value="PROTEIN TOLQ"/>
    <property type="match status" value="1"/>
</dbReference>
<dbReference type="Pfam" id="PF01618">
    <property type="entry name" value="MotA_ExbB"/>
    <property type="match status" value="1"/>
</dbReference>
<keyword evidence="6" id="KW-0653">Protein transport</keyword>
<evidence type="ECO:0000256" key="4">
    <source>
        <dbReference type="ARBA" id="ARBA00022989"/>
    </source>
</evidence>
<dbReference type="InterPro" id="IPR050790">
    <property type="entry name" value="ExbB/TolQ_transport"/>
</dbReference>
<dbReference type="PANTHER" id="PTHR30625:SF18">
    <property type="entry name" value="TONB2 ENERGY TRANSDUCTION SYSTEM INNER MEMBRANE COMPONENT EXBB"/>
    <property type="match status" value="1"/>
</dbReference>
<evidence type="ECO:0000256" key="2">
    <source>
        <dbReference type="ARBA" id="ARBA00022475"/>
    </source>
</evidence>
<feature type="domain" description="MotA/TolQ/ExbB proton channel" evidence="8">
    <location>
        <begin position="56"/>
        <end position="164"/>
    </location>
</feature>
<sequence>MGNIIGGLQSFLQQGGPVLIPIAIVIFAMWTFILERIAYYLIAHKPMKSRLRDEWNSRTDRSSWRALAIRDEMISQVKERTISNVAIIKTLVALAPLLGLLGTVTGMIDVFDVLAYSGSSSARLMAGGVFRATIPTMAGMMAALSGLYFSTVLPSWSARETAKFADELLVERTVTL</sequence>
<feature type="transmembrane region" description="Helical" evidence="7">
    <location>
        <begin position="86"/>
        <end position="108"/>
    </location>
</feature>
<dbReference type="Proteomes" id="UP000634004">
    <property type="component" value="Unassembled WGS sequence"/>
</dbReference>
<keyword evidence="9" id="KW-0969">Cilium</keyword>
<evidence type="ECO:0000256" key="7">
    <source>
        <dbReference type="SAM" id="Phobius"/>
    </source>
</evidence>
<proteinExistence type="inferred from homology"/>
<evidence type="ECO:0000256" key="5">
    <source>
        <dbReference type="ARBA" id="ARBA00023136"/>
    </source>
</evidence>
<dbReference type="RefSeq" id="WP_189497110.1">
    <property type="nucleotide sequence ID" value="NZ_BMZH01000005.1"/>
</dbReference>
<dbReference type="EMBL" id="BMZH01000005">
    <property type="protein sequence ID" value="GHA93315.1"/>
    <property type="molecule type" value="Genomic_DNA"/>
</dbReference>
<keyword evidence="9" id="KW-0966">Cell projection</keyword>
<accession>A0A8J3CR53</accession>
<comment type="caution">
    <text evidence="9">The sequence shown here is derived from an EMBL/GenBank/DDBJ whole genome shotgun (WGS) entry which is preliminary data.</text>
</comment>
<evidence type="ECO:0000313" key="10">
    <source>
        <dbReference type="Proteomes" id="UP000634004"/>
    </source>
</evidence>
<evidence type="ECO:0000256" key="6">
    <source>
        <dbReference type="RuleBase" id="RU004057"/>
    </source>
</evidence>
<keyword evidence="10" id="KW-1185">Reference proteome</keyword>
<keyword evidence="3 7" id="KW-0812">Transmembrane</keyword>
<name>A0A8J3CR53_9PROT</name>
<keyword evidence="5 7" id="KW-0472">Membrane</keyword>
<evidence type="ECO:0000256" key="1">
    <source>
        <dbReference type="ARBA" id="ARBA00004651"/>
    </source>
</evidence>
<protein>
    <submittedName>
        <fullName evidence="9">Flagellar motor protein MotA</fullName>
    </submittedName>
</protein>
<comment type="subcellular location">
    <subcellularLocation>
        <location evidence="1">Cell membrane</location>
        <topology evidence="1">Multi-pass membrane protein</topology>
    </subcellularLocation>
    <subcellularLocation>
        <location evidence="6">Membrane</location>
        <topology evidence="6">Multi-pass membrane protein</topology>
    </subcellularLocation>
</comment>